<dbReference type="Gene3D" id="1.50.10.10">
    <property type="match status" value="1"/>
</dbReference>
<dbReference type="InterPro" id="IPR012341">
    <property type="entry name" value="6hp_glycosidase-like_sf"/>
</dbReference>
<accession>A0ABU1AWC9</accession>
<feature type="domain" description="Alpha-L-rhamnosidase C-terminal" evidence="3">
    <location>
        <begin position="706"/>
        <end position="775"/>
    </location>
</feature>
<dbReference type="PANTHER" id="PTHR34987">
    <property type="entry name" value="C, PUTATIVE (AFU_ORTHOLOGUE AFUA_3G02880)-RELATED"/>
    <property type="match status" value="1"/>
</dbReference>
<evidence type="ECO:0000259" key="1">
    <source>
        <dbReference type="Pfam" id="PF08531"/>
    </source>
</evidence>
<dbReference type="Proteomes" id="UP001225316">
    <property type="component" value="Unassembled WGS sequence"/>
</dbReference>
<keyword evidence="5" id="KW-1185">Reference proteome</keyword>
<comment type="caution">
    <text evidence="4">The sequence shown here is derived from an EMBL/GenBank/DDBJ whole genome shotgun (WGS) entry which is preliminary data.</text>
</comment>
<dbReference type="Gene3D" id="2.60.420.10">
    <property type="entry name" value="Maltose phosphorylase, domain 3"/>
    <property type="match status" value="1"/>
</dbReference>
<evidence type="ECO:0000259" key="2">
    <source>
        <dbReference type="Pfam" id="PF17389"/>
    </source>
</evidence>
<dbReference type="EMBL" id="JARXHW010000031">
    <property type="protein sequence ID" value="MDQ8208452.1"/>
    <property type="molecule type" value="Genomic_DNA"/>
</dbReference>
<name>A0ABU1AWC9_9BACT</name>
<dbReference type="InterPro" id="IPR035396">
    <property type="entry name" value="Bac_rhamnosid6H"/>
</dbReference>
<gene>
    <name evidence="4" type="ORF">QEH52_13090</name>
</gene>
<feature type="domain" description="Alpha-L-rhamnosidase six-hairpin glycosidase" evidence="2">
    <location>
        <begin position="371"/>
        <end position="702"/>
    </location>
</feature>
<protein>
    <submittedName>
        <fullName evidence="4">Alpha-L-rhamnosidase C-terminal domain-containing protein</fullName>
    </submittedName>
</protein>
<dbReference type="InterPro" id="IPR008928">
    <property type="entry name" value="6-hairpin_glycosidase_sf"/>
</dbReference>
<dbReference type="InterPro" id="IPR035398">
    <property type="entry name" value="Bac_rhamnosid_C"/>
</dbReference>
<dbReference type="Pfam" id="PF17389">
    <property type="entry name" value="Bac_rhamnosid6H"/>
    <property type="match status" value="1"/>
</dbReference>
<dbReference type="Pfam" id="PF17390">
    <property type="entry name" value="Bac_rhamnosid_C"/>
    <property type="match status" value="1"/>
</dbReference>
<proteinExistence type="predicted"/>
<dbReference type="SUPFAM" id="SSF49785">
    <property type="entry name" value="Galactose-binding domain-like"/>
    <property type="match status" value="1"/>
</dbReference>
<dbReference type="RefSeq" id="WP_308951044.1">
    <property type="nucleotide sequence ID" value="NZ_JARXHW010000031.1"/>
</dbReference>
<evidence type="ECO:0000313" key="5">
    <source>
        <dbReference type="Proteomes" id="UP001225316"/>
    </source>
</evidence>
<reference evidence="4 5" key="1">
    <citation type="submission" date="2023-04" db="EMBL/GenBank/DDBJ databases">
        <title>A novel bacteria isolated from coastal sediment.</title>
        <authorList>
            <person name="Liu X.-J."/>
            <person name="Du Z.-J."/>
        </authorList>
    </citation>
    <scope>NUCLEOTIDE SEQUENCE [LARGE SCALE GENOMIC DNA]</scope>
    <source>
        <strain evidence="4 5">SDUM461003</strain>
    </source>
</reference>
<sequence>MQNLPTNRLPRILQQAKWIWPDSPHWDLRNCYALFRKEFQLPQVPPKALLYITADQSYQLYINGAYIGRGPARGFQETWPYDTIEVSKWLTPGKNLIAIRAHTPGFSNFQYIHKGYAGLLVAAQWGDTNLLSNATWTCRRQSGLDRSMVQTSLQLFPQEKIDLRQEDPDWMQPNYDDTHWEGRPVELALGCLPWTSLEERDIPLLDERILRVGQIIGKAKGKNHEEYLQTRNLSITHFQEGLTHKASQASIADIHFEGTGRGQWRSVLIDLGKTYVGSTIIEIESAKGGEIIETHHYETIDAAKLCPDYKPKAHCRMAFSNRLTCGKGKQSHAFYHSFGFRYMILLVRDSDSDLTLHPRLRTATYPHKIEGTFQSSDATLNEIWNICAWTQQICSLDAYVDTPYREQAQWWGDARVQAWNTFHLSGDPRLLKRGIRQIATQTTPDGVTYGHAPTMAHGCILPDFTLIWILTLWDDYWQTGSLQSFEQHQPTIRKALHYFEEWTDLNNGLLQYDHRYWLFLDWTGLHKQGCSSVYSLWYLHALDRLSQMYALSKDASSSQACQLKAKRLRRQLQKLINEEGLMQGGYDENGKLVKETSIHAQTLCLLTDLASAKQEREMIEMRLLPFVRGELKTDSAPSAYWTTYVYTVLSERGYGAEVLADIRKHWKPMIPHGTTWEKFDPIIAKDSFSHAWAAHPLYHCMQIIGGVRQTAPEWSEVSIQPTFHGDSAEICIPSPKGKIRSKWKRTNDRIVGKVTLPKGVVARLILPNQNPIKISDLHTYECF</sequence>
<evidence type="ECO:0000313" key="4">
    <source>
        <dbReference type="EMBL" id="MDQ8208452.1"/>
    </source>
</evidence>
<dbReference type="InterPro" id="IPR008979">
    <property type="entry name" value="Galactose-bd-like_sf"/>
</dbReference>
<dbReference type="Pfam" id="PF08531">
    <property type="entry name" value="Bac_rhamnosid_N"/>
    <property type="match status" value="1"/>
</dbReference>
<evidence type="ECO:0000259" key="3">
    <source>
        <dbReference type="Pfam" id="PF17390"/>
    </source>
</evidence>
<dbReference type="InterPro" id="IPR013737">
    <property type="entry name" value="Bac_rhamnosid_N"/>
</dbReference>
<organism evidence="4 5">
    <name type="scientific">Thalassobacterium maritimum</name>
    <dbReference type="NCBI Taxonomy" id="3041265"/>
    <lineage>
        <taxon>Bacteria</taxon>
        <taxon>Pseudomonadati</taxon>
        <taxon>Verrucomicrobiota</taxon>
        <taxon>Opitutia</taxon>
        <taxon>Puniceicoccales</taxon>
        <taxon>Coraliomargaritaceae</taxon>
        <taxon>Thalassobacterium</taxon>
    </lineage>
</organism>
<feature type="domain" description="Bacterial alpha-L-rhamnosidase N-terminal" evidence="1">
    <location>
        <begin position="47"/>
        <end position="181"/>
    </location>
</feature>
<dbReference type="Gene3D" id="2.60.120.260">
    <property type="entry name" value="Galactose-binding domain-like"/>
    <property type="match status" value="2"/>
</dbReference>
<dbReference type="SUPFAM" id="SSF48208">
    <property type="entry name" value="Six-hairpin glycosidases"/>
    <property type="match status" value="1"/>
</dbReference>
<dbReference type="PANTHER" id="PTHR34987:SF2">
    <property type="entry name" value="B, PUTATIVE (AFU_ORTHOLOGUE AFUA_7G05040)-RELATED"/>
    <property type="match status" value="1"/>
</dbReference>